<dbReference type="Proteomes" id="UP000094385">
    <property type="component" value="Unassembled WGS sequence"/>
</dbReference>
<evidence type="ECO:0000313" key="2">
    <source>
        <dbReference type="Proteomes" id="UP000094385"/>
    </source>
</evidence>
<protein>
    <submittedName>
        <fullName evidence="1">Uncharacterized protein</fullName>
    </submittedName>
</protein>
<organism evidence="1 2">
    <name type="scientific">Lipomyces starkeyi NRRL Y-11557</name>
    <dbReference type="NCBI Taxonomy" id="675824"/>
    <lineage>
        <taxon>Eukaryota</taxon>
        <taxon>Fungi</taxon>
        <taxon>Dikarya</taxon>
        <taxon>Ascomycota</taxon>
        <taxon>Saccharomycotina</taxon>
        <taxon>Lipomycetes</taxon>
        <taxon>Lipomycetales</taxon>
        <taxon>Lipomycetaceae</taxon>
        <taxon>Lipomyces</taxon>
    </lineage>
</organism>
<evidence type="ECO:0000313" key="1">
    <source>
        <dbReference type="EMBL" id="ODQ75275.1"/>
    </source>
</evidence>
<gene>
    <name evidence="1" type="ORF">LIPSTDRAFT_242344</name>
</gene>
<reference evidence="1 2" key="1">
    <citation type="journal article" date="2016" name="Proc. Natl. Acad. Sci. U.S.A.">
        <title>Comparative genomics of biotechnologically important yeasts.</title>
        <authorList>
            <person name="Riley R."/>
            <person name="Haridas S."/>
            <person name="Wolfe K.H."/>
            <person name="Lopes M.R."/>
            <person name="Hittinger C.T."/>
            <person name="Goeker M."/>
            <person name="Salamov A.A."/>
            <person name="Wisecaver J.H."/>
            <person name="Long T.M."/>
            <person name="Calvey C.H."/>
            <person name="Aerts A.L."/>
            <person name="Barry K.W."/>
            <person name="Choi C."/>
            <person name="Clum A."/>
            <person name="Coughlan A.Y."/>
            <person name="Deshpande S."/>
            <person name="Douglass A.P."/>
            <person name="Hanson S.J."/>
            <person name="Klenk H.-P."/>
            <person name="LaButti K.M."/>
            <person name="Lapidus A."/>
            <person name="Lindquist E.A."/>
            <person name="Lipzen A.M."/>
            <person name="Meier-Kolthoff J.P."/>
            <person name="Ohm R.A."/>
            <person name="Otillar R.P."/>
            <person name="Pangilinan J.L."/>
            <person name="Peng Y."/>
            <person name="Rokas A."/>
            <person name="Rosa C.A."/>
            <person name="Scheuner C."/>
            <person name="Sibirny A.A."/>
            <person name="Slot J.C."/>
            <person name="Stielow J.B."/>
            <person name="Sun H."/>
            <person name="Kurtzman C.P."/>
            <person name="Blackwell M."/>
            <person name="Grigoriev I.V."/>
            <person name="Jeffries T.W."/>
        </authorList>
    </citation>
    <scope>NUCLEOTIDE SEQUENCE [LARGE SCALE GENOMIC DNA]</scope>
    <source>
        <strain evidence="1 2">NRRL Y-11557</strain>
    </source>
</reference>
<proteinExistence type="predicted"/>
<dbReference type="AlphaFoldDB" id="A0A1E3QC59"/>
<accession>A0A1E3QC59</accession>
<name>A0A1E3QC59_LIPST</name>
<dbReference type="EMBL" id="KV454291">
    <property type="protein sequence ID" value="ODQ75275.1"/>
    <property type="molecule type" value="Genomic_DNA"/>
</dbReference>
<sequence length="65" mass="7695">MTLTTQQFANCELRIFSGSFADIAVTVHRRQPGSRLRDREELPYHLCRLPHHPRLPRTQPKMNRL</sequence>
<keyword evidence="2" id="KW-1185">Reference proteome</keyword>